<sequence length="140" mass="15297">MAQSRIEISTSGPGLYEFTDKASAFVRSVASGDGLLTCFVRHTSASLLIQENADPDVRRDLDVFFRRLVPDGNDPAMSWLRHTAEGPDDMPAHIKAALTPVSLSVPVTGGRLALGTWQGLYLFEHRLAAHTREIVLHLSS</sequence>
<evidence type="ECO:0000313" key="2">
    <source>
        <dbReference type="EMBL" id="TGY92799.1"/>
    </source>
</evidence>
<dbReference type="EMBL" id="SRXV01000002">
    <property type="protein sequence ID" value="TGY92799.1"/>
    <property type="molecule type" value="Genomic_DNA"/>
</dbReference>
<evidence type="ECO:0000313" key="3">
    <source>
        <dbReference type="Proteomes" id="UP000305451"/>
    </source>
</evidence>
<dbReference type="PANTHER" id="PTHR30615:SF8">
    <property type="entry name" value="UPF0047 PROTEIN C4A8.02C"/>
    <property type="match status" value="1"/>
</dbReference>
<dbReference type="PIRSF" id="PIRSF004681">
    <property type="entry name" value="UCP004681"/>
    <property type="match status" value="1"/>
</dbReference>
<dbReference type="Proteomes" id="UP000305451">
    <property type="component" value="Unassembled WGS sequence"/>
</dbReference>
<comment type="similarity">
    <text evidence="1">Belongs to the UPF0047 family.</text>
</comment>
<dbReference type="OrthoDB" id="9801725at2"/>
<dbReference type="NCBIfam" id="TIGR00149">
    <property type="entry name" value="TIGR00149_YjbQ"/>
    <property type="match status" value="1"/>
</dbReference>
<dbReference type="Gene3D" id="2.60.120.460">
    <property type="entry name" value="YjbQ-like"/>
    <property type="match status" value="1"/>
</dbReference>
<dbReference type="PANTHER" id="PTHR30615">
    <property type="entry name" value="UNCHARACTERIZED PROTEIN YJBQ-RELATED"/>
    <property type="match status" value="1"/>
</dbReference>
<accession>A0A4V3RZ36</accession>
<protein>
    <submittedName>
        <fullName evidence="2">YjbQ family protein</fullName>
    </submittedName>
</protein>
<name>A0A4V3RZ36_9PROT</name>
<dbReference type="InterPro" id="IPR035917">
    <property type="entry name" value="YjbQ-like_sf"/>
</dbReference>
<keyword evidence="3" id="KW-1185">Reference proteome</keyword>
<gene>
    <name evidence="2" type="ORF">E5162_06910</name>
</gene>
<dbReference type="InterPro" id="IPR001602">
    <property type="entry name" value="UPF0047_YjbQ-like"/>
</dbReference>
<comment type="caution">
    <text evidence="2">The sequence shown here is derived from an EMBL/GenBank/DDBJ whole genome shotgun (WGS) entry which is preliminary data.</text>
</comment>
<dbReference type="PROSITE" id="PS01314">
    <property type="entry name" value="UPF0047"/>
    <property type="match status" value="1"/>
</dbReference>
<dbReference type="AlphaFoldDB" id="A0A4V3RZ36"/>
<proteinExistence type="inferred from homology"/>
<organism evidence="2 3">
    <name type="scientific">Marinicauda pacifica</name>
    <dbReference type="NCBI Taxonomy" id="1133559"/>
    <lineage>
        <taxon>Bacteria</taxon>
        <taxon>Pseudomonadati</taxon>
        <taxon>Pseudomonadota</taxon>
        <taxon>Alphaproteobacteria</taxon>
        <taxon>Maricaulales</taxon>
        <taxon>Maricaulaceae</taxon>
        <taxon>Marinicauda</taxon>
    </lineage>
</organism>
<dbReference type="SUPFAM" id="SSF111038">
    <property type="entry name" value="YjbQ-like"/>
    <property type="match status" value="1"/>
</dbReference>
<dbReference type="RefSeq" id="WP_135944306.1">
    <property type="nucleotide sequence ID" value="NZ_BMEI01000002.1"/>
</dbReference>
<dbReference type="Pfam" id="PF01894">
    <property type="entry name" value="YjbQ"/>
    <property type="match status" value="1"/>
</dbReference>
<evidence type="ECO:0000256" key="1">
    <source>
        <dbReference type="ARBA" id="ARBA00005534"/>
    </source>
</evidence>
<reference evidence="2 3" key="1">
    <citation type="journal article" date="2013" name="Int. J. Syst. Evol. Microbiol.">
        <title>Marinicauda pacifica gen. nov., sp. nov., a prosthecate alphaproteobacterium of the family Hyphomonadaceae isolated from deep seawater.</title>
        <authorList>
            <person name="Zhang X.Y."/>
            <person name="Li G.W."/>
            <person name="Wang C.S."/>
            <person name="Zhang Y.J."/>
            <person name="Xu X.W."/>
            <person name="Li H."/>
            <person name="Liu A."/>
            <person name="Liu C."/>
            <person name="Xie B.B."/>
            <person name="Qin Q.L."/>
            <person name="Xu Z."/>
            <person name="Chen X.L."/>
            <person name="Zhou B.C."/>
            <person name="Zhang Y.Z."/>
        </authorList>
    </citation>
    <scope>NUCLEOTIDE SEQUENCE [LARGE SCALE GENOMIC DNA]</scope>
    <source>
        <strain evidence="2 3">P-1 km-3</strain>
    </source>
</reference>